<dbReference type="EnsemblMetazoa" id="Aqu2.1.03428_001">
    <property type="protein sequence ID" value="Aqu2.1.03428_001"/>
    <property type="gene ID" value="Aqu2.1.03428"/>
</dbReference>
<organism evidence="1">
    <name type="scientific">Amphimedon queenslandica</name>
    <name type="common">Sponge</name>
    <dbReference type="NCBI Taxonomy" id="400682"/>
    <lineage>
        <taxon>Eukaryota</taxon>
        <taxon>Metazoa</taxon>
        <taxon>Porifera</taxon>
        <taxon>Demospongiae</taxon>
        <taxon>Heteroscleromorpha</taxon>
        <taxon>Haplosclerida</taxon>
        <taxon>Niphatidae</taxon>
        <taxon>Amphimedon</taxon>
    </lineage>
</organism>
<keyword evidence="2" id="KW-1185">Reference proteome</keyword>
<dbReference type="InParanoid" id="A0A1X7SMW2"/>
<evidence type="ECO:0000313" key="1">
    <source>
        <dbReference type="EnsemblMetazoa" id="Aqu2.1.03428_001"/>
    </source>
</evidence>
<protein>
    <submittedName>
        <fullName evidence="1">Uncharacterized protein</fullName>
    </submittedName>
</protein>
<dbReference type="AlphaFoldDB" id="A0A1X7SMW2"/>
<reference evidence="2" key="1">
    <citation type="journal article" date="2010" name="Nature">
        <title>The Amphimedon queenslandica genome and the evolution of animal complexity.</title>
        <authorList>
            <person name="Srivastava M."/>
            <person name="Simakov O."/>
            <person name="Chapman J."/>
            <person name="Fahey B."/>
            <person name="Gauthier M.E."/>
            <person name="Mitros T."/>
            <person name="Richards G.S."/>
            <person name="Conaco C."/>
            <person name="Dacre M."/>
            <person name="Hellsten U."/>
            <person name="Larroux C."/>
            <person name="Putnam N.H."/>
            <person name="Stanke M."/>
            <person name="Adamska M."/>
            <person name="Darling A."/>
            <person name="Degnan S.M."/>
            <person name="Oakley T.H."/>
            <person name="Plachetzki D.C."/>
            <person name="Zhai Y."/>
            <person name="Adamski M."/>
            <person name="Calcino A."/>
            <person name="Cummins S.F."/>
            <person name="Goodstein D.M."/>
            <person name="Harris C."/>
            <person name="Jackson D.J."/>
            <person name="Leys S.P."/>
            <person name="Shu S."/>
            <person name="Woodcroft B.J."/>
            <person name="Vervoort M."/>
            <person name="Kosik K.S."/>
            <person name="Manning G."/>
            <person name="Degnan B.M."/>
            <person name="Rokhsar D.S."/>
        </authorList>
    </citation>
    <scope>NUCLEOTIDE SEQUENCE [LARGE SCALE GENOMIC DNA]</scope>
</reference>
<dbReference type="EnsemblMetazoa" id="XM_020007783.1">
    <property type="protein sequence ID" value="XP_019863342.1"/>
    <property type="gene ID" value="LOC109592297"/>
</dbReference>
<gene>
    <name evidence="1" type="primary">109592297</name>
</gene>
<accession>A0A1X7SMW2</accession>
<dbReference type="KEGG" id="aqu:109592297"/>
<dbReference type="Proteomes" id="UP000007879">
    <property type="component" value="Unassembled WGS sequence"/>
</dbReference>
<sequence>MDSATGITVTLVSHSPATRLTLSKPDERICSKIVQTYEKIAESAISRGIAAVNYKFIKVCAESDHSKIRYIPSCHYHILPDDKLCSKCNEAATGDDVKLLQHPIKDCFQSTEGLTQVKGKEIADVADKITSFASENVPVHLDAITKAFNCTDDAKDLQADDITINRIILSWYESKRDTQEPRRQLARKIFEVGRQVSQSCESEDEQKKLITEYINMSKNLDVYFDPEALN</sequence>
<reference evidence="1" key="2">
    <citation type="submission" date="2017-05" db="UniProtKB">
        <authorList>
            <consortium name="EnsemblMetazoa"/>
        </authorList>
    </citation>
    <scope>IDENTIFICATION</scope>
</reference>
<name>A0A1X7SMW2_AMPQE</name>
<proteinExistence type="predicted"/>
<evidence type="ECO:0000313" key="2">
    <source>
        <dbReference type="Proteomes" id="UP000007879"/>
    </source>
</evidence>